<comment type="caution">
    <text evidence="2">The sequence shown here is derived from an EMBL/GenBank/DDBJ whole genome shotgun (WGS) entry which is preliminary data.</text>
</comment>
<proteinExistence type="predicted"/>
<protein>
    <recommendedName>
        <fullName evidence="1">UBC core domain-containing protein</fullName>
    </recommendedName>
</protein>
<gene>
    <name evidence="2" type="ORF">AB1Y20_022270</name>
</gene>
<feature type="domain" description="UBC core" evidence="1">
    <location>
        <begin position="21"/>
        <end position="187"/>
    </location>
</feature>
<dbReference type="SUPFAM" id="SSF54495">
    <property type="entry name" value="UBC-like"/>
    <property type="match status" value="1"/>
</dbReference>
<dbReference type="PANTHER" id="PTHR24067">
    <property type="entry name" value="UBIQUITIN-CONJUGATING ENZYME E2"/>
    <property type="match status" value="1"/>
</dbReference>
<dbReference type="Proteomes" id="UP001515480">
    <property type="component" value="Unassembled WGS sequence"/>
</dbReference>
<evidence type="ECO:0000259" key="1">
    <source>
        <dbReference type="PROSITE" id="PS50127"/>
    </source>
</evidence>
<dbReference type="AlphaFoldDB" id="A0AB34JFU5"/>
<dbReference type="Gene3D" id="3.10.110.10">
    <property type="entry name" value="Ubiquitin Conjugating Enzyme"/>
    <property type="match status" value="1"/>
</dbReference>
<reference evidence="2 3" key="1">
    <citation type="journal article" date="2024" name="Science">
        <title>Giant polyketide synthase enzymes in the biosynthesis of giant marine polyether toxins.</title>
        <authorList>
            <person name="Fallon T.R."/>
            <person name="Shende V.V."/>
            <person name="Wierzbicki I.H."/>
            <person name="Pendleton A.L."/>
            <person name="Watervoot N.F."/>
            <person name="Auber R.P."/>
            <person name="Gonzalez D.J."/>
            <person name="Wisecaver J.H."/>
            <person name="Moore B.S."/>
        </authorList>
    </citation>
    <scope>NUCLEOTIDE SEQUENCE [LARGE SCALE GENOMIC DNA]</scope>
    <source>
        <strain evidence="2 3">12B1</strain>
    </source>
</reference>
<keyword evidence="3" id="KW-1185">Reference proteome</keyword>
<dbReference type="CDD" id="cd23798">
    <property type="entry name" value="UBCc_UBE2I"/>
    <property type="match status" value="1"/>
</dbReference>
<dbReference type="PROSITE" id="PS50127">
    <property type="entry name" value="UBC_2"/>
    <property type="match status" value="1"/>
</dbReference>
<dbReference type="Pfam" id="PF00179">
    <property type="entry name" value="UQ_con"/>
    <property type="match status" value="1"/>
</dbReference>
<evidence type="ECO:0000313" key="3">
    <source>
        <dbReference type="Proteomes" id="UP001515480"/>
    </source>
</evidence>
<dbReference type="EMBL" id="JBGBPQ010000008">
    <property type="protein sequence ID" value="KAL1520701.1"/>
    <property type="molecule type" value="Genomic_DNA"/>
</dbReference>
<evidence type="ECO:0000313" key="2">
    <source>
        <dbReference type="EMBL" id="KAL1520701.1"/>
    </source>
</evidence>
<name>A0AB34JFU5_PRYPA</name>
<sequence length="189" mass="21681">MEIISEFQYALGWLPIRAAMAAEARLMEERKSWRKDRPPLFVAKPMTRSDGSQSVLEWDIRIPARKSSIWWPGLFPATMSFPPSYPESPPRVKFLPITGKPLFHPNVYLDGGVCMSIINPPESVHGYGRGGTWSPSITMKQVLLALQTFLDESDGLAQGRDEPYRLRKNNYQEYIRRVKEQVSQVEQLE</sequence>
<organism evidence="2 3">
    <name type="scientific">Prymnesium parvum</name>
    <name type="common">Toxic golden alga</name>
    <dbReference type="NCBI Taxonomy" id="97485"/>
    <lineage>
        <taxon>Eukaryota</taxon>
        <taxon>Haptista</taxon>
        <taxon>Haptophyta</taxon>
        <taxon>Prymnesiophyceae</taxon>
        <taxon>Prymnesiales</taxon>
        <taxon>Prymnesiaceae</taxon>
        <taxon>Prymnesium</taxon>
    </lineage>
</organism>
<dbReference type="SMART" id="SM00212">
    <property type="entry name" value="UBCc"/>
    <property type="match status" value="1"/>
</dbReference>
<dbReference type="InterPro" id="IPR000608">
    <property type="entry name" value="UBC"/>
</dbReference>
<dbReference type="InterPro" id="IPR050113">
    <property type="entry name" value="Ub_conjugating_enzyme"/>
</dbReference>
<accession>A0AB34JFU5</accession>
<dbReference type="InterPro" id="IPR016135">
    <property type="entry name" value="UBQ-conjugating_enzyme/RWD"/>
</dbReference>